<feature type="chain" id="PRO_5002712453" description="Apple domain-containing protein" evidence="1">
    <location>
        <begin position="25"/>
        <end position="242"/>
    </location>
</feature>
<dbReference type="EMBL" id="DS469602">
    <property type="protein sequence ID" value="EDO39728.1"/>
    <property type="molecule type" value="Genomic_DNA"/>
</dbReference>
<dbReference type="InParanoid" id="A7S968"/>
<evidence type="ECO:0000313" key="3">
    <source>
        <dbReference type="EMBL" id="EDO39728.1"/>
    </source>
</evidence>
<keyword evidence="4" id="KW-1185">Reference proteome</keyword>
<proteinExistence type="predicted"/>
<dbReference type="InterPro" id="IPR003609">
    <property type="entry name" value="Pan_app"/>
</dbReference>
<organism evidence="3 4">
    <name type="scientific">Nematostella vectensis</name>
    <name type="common">Starlet sea anemone</name>
    <dbReference type="NCBI Taxonomy" id="45351"/>
    <lineage>
        <taxon>Eukaryota</taxon>
        <taxon>Metazoa</taxon>
        <taxon>Cnidaria</taxon>
        <taxon>Anthozoa</taxon>
        <taxon>Hexacorallia</taxon>
        <taxon>Actiniaria</taxon>
        <taxon>Edwardsiidae</taxon>
        <taxon>Nematostella</taxon>
    </lineage>
</organism>
<name>A7S968_NEMVE</name>
<dbReference type="PhylomeDB" id="A7S968"/>
<dbReference type="Proteomes" id="UP000001593">
    <property type="component" value="Unassembled WGS sequence"/>
</dbReference>
<keyword evidence="1" id="KW-0732">Signal</keyword>
<sequence>MAEQDFKIVLLTLSAIIILQTGDTCKIVRWYPASNETWLLNHVFKNLTKRNEGACHAACFMNDSCRSYNFGHQLQLCQLSNSDHVEHPGDLVPKENFMYRGTMNACATGICPAGSLCQADFANNSYTCVCPADNPYCLARMNTSFHRCHAFDTSSDGVIQLEATHSSWPADGFCRVDFTPTSIVTGQEYNITVDLRARHVSYDTTQPVHPGVAFNMVDGDNFDAVYFRYEVEPLDTDLEIFQ</sequence>
<gene>
    <name evidence="3" type="ORF">NEMVEDRAFT_v1g243697</name>
</gene>
<accession>A7S968</accession>
<dbReference type="HOGENOM" id="CLU_1148414_0_0_1"/>
<reference evidence="3 4" key="1">
    <citation type="journal article" date="2007" name="Science">
        <title>Sea anemone genome reveals ancestral eumetazoan gene repertoire and genomic organization.</title>
        <authorList>
            <person name="Putnam N.H."/>
            <person name="Srivastava M."/>
            <person name="Hellsten U."/>
            <person name="Dirks B."/>
            <person name="Chapman J."/>
            <person name="Salamov A."/>
            <person name="Terry A."/>
            <person name="Shapiro H."/>
            <person name="Lindquist E."/>
            <person name="Kapitonov V.V."/>
            <person name="Jurka J."/>
            <person name="Genikhovich G."/>
            <person name="Grigoriev I.V."/>
            <person name="Lucas S.M."/>
            <person name="Steele R.E."/>
            <person name="Finnerty J.R."/>
            <person name="Technau U."/>
            <person name="Martindale M.Q."/>
            <person name="Rokhsar D.S."/>
        </authorList>
    </citation>
    <scope>NUCLEOTIDE SEQUENCE [LARGE SCALE GENOMIC DNA]</scope>
    <source>
        <strain evidence="4">CH2 X CH6</strain>
    </source>
</reference>
<dbReference type="Pfam" id="PF00024">
    <property type="entry name" value="PAN_1"/>
    <property type="match status" value="1"/>
</dbReference>
<feature type="signal peptide" evidence="1">
    <location>
        <begin position="1"/>
        <end position="24"/>
    </location>
</feature>
<feature type="domain" description="Apple" evidence="2">
    <location>
        <begin position="25"/>
        <end position="106"/>
    </location>
</feature>
<evidence type="ECO:0000259" key="2">
    <source>
        <dbReference type="PROSITE" id="PS50948"/>
    </source>
</evidence>
<dbReference type="SUPFAM" id="SSF57414">
    <property type="entry name" value="Hairpin loop containing domain-like"/>
    <property type="match status" value="1"/>
</dbReference>
<evidence type="ECO:0000256" key="1">
    <source>
        <dbReference type="SAM" id="SignalP"/>
    </source>
</evidence>
<protein>
    <recommendedName>
        <fullName evidence="2">Apple domain-containing protein</fullName>
    </recommendedName>
</protein>
<evidence type="ECO:0000313" key="4">
    <source>
        <dbReference type="Proteomes" id="UP000001593"/>
    </source>
</evidence>
<dbReference type="PROSITE" id="PS50948">
    <property type="entry name" value="PAN"/>
    <property type="match status" value="1"/>
</dbReference>
<dbReference type="AlphaFoldDB" id="A7S968"/>
<dbReference type="Gene3D" id="3.50.4.10">
    <property type="entry name" value="Hepatocyte Growth Factor"/>
    <property type="match status" value="1"/>
</dbReference>